<evidence type="ECO:0000313" key="2">
    <source>
        <dbReference type="EMBL" id="RXU87395.1"/>
    </source>
</evidence>
<dbReference type="EMBL" id="PJVH01000024">
    <property type="protein sequence ID" value="RXU87395.1"/>
    <property type="molecule type" value="Genomic_DNA"/>
</dbReference>
<comment type="caution">
    <text evidence="2">The sequence shown here is derived from an EMBL/GenBank/DDBJ whole genome shotgun (WGS) entry which is preliminary data.</text>
</comment>
<keyword evidence="1" id="KW-0472">Membrane</keyword>
<organism evidence="2 3">
    <name type="scientific">Enterococcus faecium</name>
    <name type="common">Streptococcus faecium</name>
    <dbReference type="NCBI Taxonomy" id="1352"/>
    <lineage>
        <taxon>Bacteria</taxon>
        <taxon>Bacillati</taxon>
        <taxon>Bacillota</taxon>
        <taxon>Bacilli</taxon>
        <taxon>Lactobacillales</taxon>
        <taxon>Enterococcaceae</taxon>
        <taxon>Enterococcus</taxon>
    </lineage>
</organism>
<feature type="transmembrane region" description="Helical" evidence="1">
    <location>
        <begin position="6"/>
        <end position="24"/>
    </location>
</feature>
<evidence type="ECO:0000313" key="3">
    <source>
        <dbReference type="Proteomes" id="UP000289562"/>
    </source>
</evidence>
<dbReference type="AlphaFoldDB" id="A0AB37VUN5"/>
<reference evidence="2 3" key="1">
    <citation type="submission" date="2017-12" db="EMBL/GenBank/DDBJ databases">
        <title>A pool of 800 enterococci isolated from chicken carcass rinse samples from New Zealand.</title>
        <authorList>
            <person name="Zhang J."/>
            <person name="Rogers L."/>
            <person name="Midwinter A."/>
            <person name="French N."/>
        </authorList>
    </citation>
    <scope>NUCLEOTIDE SEQUENCE [LARGE SCALE GENOMIC DNA]</scope>
    <source>
        <strain evidence="2 3">EN697</strain>
    </source>
</reference>
<name>A0AB37VUN5_ENTFC</name>
<gene>
    <name evidence="2" type="ORF">CYQ77_08660</name>
</gene>
<keyword evidence="1" id="KW-1133">Transmembrane helix</keyword>
<feature type="transmembrane region" description="Helical" evidence="1">
    <location>
        <begin position="36"/>
        <end position="54"/>
    </location>
</feature>
<dbReference type="Proteomes" id="UP000289562">
    <property type="component" value="Unassembled WGS sequence"/>
</dbReference>
<keyword evidence="1" id="KW-0812">Transmembrane</keyword>
<feature type="transmembrane region" description="Helical" evidence="1">
    <location>
        <begin position="60"/>
        <end position="79"/>
    </location>
</feature>
<evidence type="ECO:0000256" key="1">
    <source>
        <dbReference type="SAM" id="Phobius"/>
    </source>
</evidence>
<proteinExistence type="predicted"/>
<sequence>MNGISNCFSLFFLVFLLLTILVERRFIFKTSLKCQTVYFFFSISFILANLVNFFEVSLLARITYIFFSFSVLGIYLPAVRQMKLKISRIVNRLFKVKHRS</sequence>
<protein>
    <submittedName>
        <fullName evidence="2">Uncharacterized protein</fullName>
    </submittedName>
</protein>
<accession>A0AB37VUN5</accession>